<dbReference type="InterPro" id="IPR002035">
    <property type="entry name" value="VWF_A"/>
</dbReference>
<feature type="non-terminal residue" evidence="10">
    <location>
        <position position="1"/>
    </location>
</feature>
<dbReference type="SMART" id="SM00060">
    <property type="entry name" value="FN3"/>
    <property type="match status" value="4"/>
</dbReference>
<dbReference type="PROSITE" id="PS50234">
    <property type="entry name" value="VWFA"/>
    <property type="match status" value="2"/>
</dbReference>
<evidence type="ECO:0000313" key="10">
    <source>
        <dbReference type="EMBL" id="KAG2460093.1"/>
    </source>
</evidence>
<organism evidence="10 11">
    <name type="scientific">Polypterus senegalus</name>
    <name type="common">Senegal bichir</name>
    <dbReference type="NCBI Taxonomy" id="55291"/>
    <lineage>
        <taxon>Eukaryota</taxon>
        <taxon>Metazoa</taxon>
        <taxon>Chordata</taxon>
        <taxon>Craniata</taxon>
        <taxon>Vertebrata</taxon>
        <taxon>Euteleostomi</taxon>
        <taxon>Actinopterygii</taxon>
        <taxon>Polypteriformes</taxon>
        <taxon>Polypteridae</taxon>
        <taxon>Polypterus</taxon>
    </lineage>
</organism>
<evidence type="ECO:0000256" key="3">
    <source>
        <dbReference type="ARBA" id="ARBA00022530"/>
    </source>
</evidence>
<feature type="domain" description="VWFA" evidence="8">
    <location>
        <begin position="3"/>
        <end position="177"/>
    </location>
</feature>
<comment type="caution">
    <text evidence="10">The sequence shown here is derived from an EMBL/GenBank/DDBJ whole genome shotgun (WGS) entry which is preliminary data.</text>
</comment>
<evidence type="ECO:0000256" key="4">
    <source>
        <dbReference type="ARBA" id="ARBA00022729"/>
    </source>
</evidence>
<dbReference type="AlphaFoldDB" id="A0A8X8BJL3"/>
<dbReference type="PROSITE" id="PS50853">
    <property type="entry name" value="FN3"/>
    <property type="match status" value="3"/>
</dbReference>
<keyword evidence="2" id="KW-0964">Secreted</keyword>
<evidence type="ECO:0000259" key="9">
    <source>
        <dbReference type="PROSITE" id="PS50853"/>
    </source>
</evidence>
<feature type="domain" description="Fibronectin type-III" evidence="9">
    <location>
        <begin position="523"/>
        <end position="613"/>
    </location>
</feature>
<dbReference type="PANTHER" id="PTHR24020">
    <property type="entry name" value="COLLAGEN ALPHA"/>
    <property type="match status" value="1"/>
</dbReference>
<dbReference type="FunFam" id="3.40.50.410:FF:000004">
    <property type="entry name" value="collagen alpha-6(VI) chain"/>
    <property type="match status" value="1"/>
</dbReference>
<feature type="compositionally biased region" description="Low complexity" evidence="7">
    <location>
        <begin position="665"/>
        <end position="682"/>
    </location>
</feature>
<accession>A0A8X8BJL3</accession>
<proteinExistence type="predicted"/>
<dbReference type="Pfam" id="PF00041">
    <property type="entry name" value="fn3"/>
    <property type="match status" value="4"/>
</dbReference>
<dbReference type="Pfam" id="PF00092">
    <property type="entry name" value="VWA"/>
    <property type="match status" value="2"/>
</dbReference>
<evidence type="ECO:0000256" key="1">
    <source>
        <dbReference type="ARBA" id="ARBA00004498"/>
    </source>
</evidence>
<protein>
    <submittedName>
        <fullName evidence="10">COCA1 protein</fullName>
    </submittedName>
</protein>
<evidence type="ECO:0000256" key="7">
    <source>
        <dbReference type="SAM" id="MobiDB-lite"/>
    </source>
</evidence>
<feature type="domain" description="Fibronectin type-III" evidence="9">
    <location>
        <begin position="437"/>
        <end position="518"/>
    </location>
</feature>
<gene>
    <name evidence="10" type="primary">Col12a1_1</name>
    <name evidence="10" type="ORF">GTO96_0021516</name>
</gene>
<dbReference type="InterPro" id="IPR036116">
    <property type="entry name" value="FN3_sf"/>
</dbReference>
<keyword evidence="6" id="KW-0325">Glycoprotein</keyword>
<keyword evidence="3" id="KW-0272">Extracellular matrix</keyword>
<dbReference type="InterPro" id="IPR003961">
    <property type="entry name" value="FN3_dom"/>
</dbReference>
<dbReference type="Proteomes" id="UP000886611">
    <property type="component" value="Unassembled WGS sequence"/>
</dbReference>
<name>A0A8X8BJL3_POLSE</name>
<dbReference type="Gene3D" id="2.60.40.10">
    <property type="entry name" value="Immunoglobulins"/>
    <property type="match status" value="4"/>
</dbReference>
<dbReference type="InterPro" id="IPR036465">
    <property type="entry name" value="vWFA_dom_sf"/>
</dbReference>
<dbReference type="InterPro" id="IPR050525">
    <property type="entry name" value="ECM_Assembly_Org"/>
</dbReference>
<dbReference type="EMBL" id="JAATIS010005064">
    <property type="protein sequence ID" value="KAG2460093.1"/>
    <property type="molecule type" value="Genomic_DNA"/>
</dbReference>
<sequence>MADIVFLVDESWSAGDANFQIIKDFINGIIGSFKKIPLGKEGIRFGVTVYSDKPRMKIALTDYVTIEEVLVAVRDLPYEGGNTKTGEALKYLMESVFSFSVIRDDAPKIAILITDGKSADSVEDPAMKLQNNGITAFAVGIKNADKTELKKIVSDPYEEHMLYAEDFNHLSTLLPKVTRRVCFTASEPPRPVKQISERDKIIGPKDLVVNELSHSSLRLTWTPATGDVAEYQLVINTLSPSGALASEEQKQIILNGNDRTTLVTDLMPNTEYLFTIFAVYADTIGDSTSIKAKTMKLIPVQNLILQNATTDTIQVRWTRVRGASGYRLTWSSSEGYIENVNLGESYQFYMIQGLHPGSDYTVTINPIFGDIEGPVTTGVARTCDTNRKKNAKLLSTTNYNLRNLVYDTEYVLSLYVLFGSIVGPGITATARTSPLGYVSNFKITSYTSTSIDVAWSAIVGATEYKISWHPSTDNTVLNYHIDGLHPETDYTVSIHAVYGNSEGPPIMLSQYTASTKDIETIQSVKDLKVIDIGVDSFKLSWKKTAGVSGYRITWAPFHGGTKKSSLVSSDSTFFTISDLLESSAYTIQVSSVARGRESSPVLLNARTLGTNKITGDETVLSTKATSPPPSAIMPSLHASLVTRAAVATVKRKVPTTTEAASTLKSTTMRPTSISTTTTSVPSTPEPFCGKVKADIVFLVDESSSIGSNNFDKLKSFLFRVIAVVHYSDEPRTEFPLNQYHDRNSILRAIRGVKYGGGNTKTGRGIGYILRESFQPSAGMRQNVPHMLVLITDGKAQDDVSPPARVAHALGIHVLAVGVANADIEELKKIVFPGNYQNIFYASTFDDFPSIERELIETMCKEVSLKSGIRQKQQVKSTFFYN</sequence>
<feature type="domain" description="VWFA" evidence="8">
    <location>
        <begin position="694"/>
        <end position="858"/>
    </location>
</feature>
<dbReference type="CDD" id="cd00063">
    <property type="entry name" value="FN3"/>
    <property type="match status" value="4"/>
</dbReference>
<feature type="non-terminal residue" evidence="10">
    <location>
        <position position="881"/>
    </location>
</feature>
<keyword evidence="11" id="KW-1185">Reference proteome</keyword>
<evidence type="ECO:0000256" key="5">
    <source>
        <dbReference type="ARBA" id="ARBA00022737"/>
    </source>
</evidence>
<dbReference type="SUPFAM" id="SSF53300">
    <property type="entry name" value="vWA-like"/>
    <property type="match status" value="2"/>
</dbReference>
<evidence type="ECO:0000313" key="11">
    <source>
        <dbReference type="Proteomes" id="UP000886611"/>
    </source>
</evidence>
<feature type="domain" description="Fibronectin type-III" evidence="9">
    <location>
        <begin position="203"/>
        <end position="300"/>
    </location>
</feature>
<evidence type="ECO:0000256" key="2">
    <source>
        <dbReference type="ARBA" id="ARBA00022525"/>
    </source>
</evidence>
<keyword evidence="5" id="KW-0677">Repeat</keyword>
<comment type="subcellular location">
    <subcellularLocation>
        <location evidence="1">Secreted</location>
        <location evidence="1">Extracellular space</location>
        <location evidence="1">Extracellular matrix</location>
    </subcellularLocation>
</comment>
<dbReference type="Gene3D" id="3.40.50.410">
    <property type="entry name" value="von Willebrand factor, type A domain"/>
    <property type="match status" value="2"/>
</dbReference>
<evidence type="ECO:0000256" key="6">
    <source>
        <dbReference type="ARBA" id="ARBA00023180"/>
    </source>
</evidence>
<dbReference type="PRINTS" id="PR00453">
    <property type="entry name" value="VWFADOMAIN"/>
</dbReference>
<keyword evidence="4" id="KW-0732">Signal</keyword>
<reference evidence="10 11" key="1">
    <citation type="journal article" date="2021" name="Cell">
        <title>Tracing the genetic footprints of vertebrate landing in non-teleost ray-finned fishes.</title>
        <authorList>
            <person name="Bi X."/>
            <person name="Wang K."/>
            <person name="Yang L."/>
            <person name="Pan H."/>
            <person name="Jiang H."/>
            <person name="Wei Q."/>
            <person name="Fang M."/>
            <person name="Yu H."/>
            <person name="Zhu C."/>
            <person name="Cai Y."/>
            <person name="He Y."/>
            <person name="Gan X."/>
            <person name="Zeng H."/>
            <person name="Yu D."/>
            <person name="Zhu Y."/>
            <person name="Jiang H."/>
            <person name="Qiu Q."/>
            <person name="Yang H."/>
            <person name="Zhang Y.E."/>
            <person name="Wang W."/>
            <person name="Zhu M."/>
            <person name="He S."/>
            <person name="Zhang G."/>
        </authorList>
    </citation>
    <scope>NUCLEOTIDE SEQUENCE [LARGE SCALE GENOMIC DNA]</scope>
    <source>
        <strain evidence="10">Bchr_013</strain>
    </source>
</reference>
<feature type="region of interest" description="Disordered" evidence="7">
    <location>
        <begin position="662"/>
        <end position="682"/>
    </location>
</feature>
<dbReference type="SUPFAM" id="SSF49265">
    <property type="entry name" value="Fibronectin type III"/>
    <property type="match status" value="2"/>
</dbReference>
<dbReference type="PANTHER" id="PTHR24020:SF88">
    <property type="entry name" value="COLLAGEN ALPHA-1(VII) CHAIN"/>
    <property type="match status" value="1"/>
</dbReference>
<evidence type="ECO:0000259" key="8">
    <source>
        <dbReference type="PROSITE" id="PS50234"/>
    </source>
</evidence>
<dbReference type="InterPro" id="IPR013783">
    <property type="entry name" value="Ig-like_fold"/>
</dbReference>
<dbReference type="SMART" id="SM00327">
    <property type="entry name" value="VWA"/>
    <property type="match status" value="2"/>
</dbReference>